<feature type="transmembrane region" description="Helical" evidence="7">
    <location>
        <begin position="191"/>
        <end position="210"/>
    </location>
</feature>
<feature type="transmembrane region" description="Helical" evidence="7">
    <location>
        <begin position="449"/>
        <end position="472"/>
    </location>
</feature>
<feature type="transmembrane region" description="Helical" evidence="7">
    <location>
        <begin position="356"/>
        <end position="374"/>
    </location>
</feature>
<evidence type="ECO:0000256" key="7">
    <source>
        <dbReference type="SAM" id="Phobius"/>
    </source>
</evidence>
<dbReference type="GO" id="GO:0022857">
    <property type="term" value="F:transmembrane transporter activity"/>
    <property type="evidence" value="ECO:0007669"/>
    <property type="project" value="InterPro"/>
</dbReference>
<dbReference type="Proteomes" id="UP000182259">
    <property type="component" value="Chromosome VII"/>
</dbReference>
<dbReference type="PROSITE" id="PS50850">
    <property type="entry name" value="MFS"/>
    <property type="match status" value="1"/>
</dbReference>
<comment type="subcellular location">
    <subcellularLocation>
        <location evidence="1">Membrane</location>
        <topology evidence="1">Multi-pass membrane protein</topology>
    </subcellularLocation>
</comment>
<evidence type="ECO:0000313" key="9">
    <source>
        <dbReference type="EMBL" id="SGZ58967.1"/>
    </source>
</evidence>
<evidence type="ECO:0000256" key="5">
    <source>
        <dbReference type="ARBA" id="ARBA00023136"/>
    </source>
</evidence>
<feature type="transmembrane region" description="Helical" evidence="7">
    <location>
        <begin position="161"/>
        <end position="182"/>
    </location>
</feature>
<evidence type="ECO:0000256" key="6">
    <source>
        <dbReference type="ARBA" id="ARBA00037968"/>
    </source>
</evidence>
<feature type="transmembrane region" description="Helical" evidence="7">
    <location>
        <begin position="133"/>
        <end position="155"/>
    </location>
</feature>
<protein>
    <submittedName>
        <fullName evidence="9">CIC11C00000002647</fullName>
    </submittedName>
</protein>
<gene>
    <name evidence="9" type="ORF">SAMEA4029009_CIC11G00000002647</name>
</gene>
<dbReference type="SUPFAM" id="SSF103473">
    <property type="entry name" value="MFS general substrate transporter"/>
    <property type="match status" value="1"/>
</dbReference>
<feature type="transmembrane region" description="Helical" evidence="7">
    <location>
        <begin position="386"/>
        <end position="407"/>
    </location>
</feature>
<dbReference type="InterPro" id="IPR020846">
    <property type="entry name" value="MFS_dom"/>
</dbReference>
<name>A0A1L0C5U6_9ASCO</name>
<dbReference type="InterPro" id="IPR011701">
    <property type="entry name" value="MFS"/>
</dbReference>
<keyword evidence="3 7" id="KW-0812">Transmembrane</keyword>
<evidence type="ECO:0000256" key="3">
    <source>
        <dbReference type="ARBA" id="ARBA00022692"/>
    </source>
</evidence>
<accession>A0A1L0C5U6</accession>
<dbReference type="Pfam" id="PF07690">
    <property type="entry name" value="MFS_1"/>
    <property type="match status" value="1"/>
</dbReference>
<evidence type="ECO:0000259" key="8">
    <source>
        <dbReference type="PROSITE" id="PS50850"/>
    </source>
</evidence>
<sequence length="510" mass="57264">MNSLSSPDTRSDNEKHTNIVTVKSFLKLDDGDLDEGAKFLLEHPQHAEYSPEEAEKVLKKIDWMLMPIMTLIITFAAADKIIISNAAVYGMRKDLNLVGTQYSWLGSIFYFGYLIAEFPANFLLQRFPVGKTLCLSFAVWNVVLMCMAAGNNFAAMASMRFLLGMGEAFLFPGCSVITAMFYKKSEQPFRTAIWFSGFSSLVTGILSYAVGHANSKIANWRLLFLVFGCITLFLTFCLYLILPDSPMTCKWLSEKEKYIAVDRTAENRTGVKNRKLKKDQIIEAAKDWKTWIMALFALCNNISNGGLVTFAAQIVSGLGYSPIRTTLLGMPTGVFMTTSSWIIALVTFFSPRKFRTTAAAIVCLCPLICCVLMMKLPRENKTSLLIAYYFFYFYWGPYVCMTAICYANTAGHTKKTVVNAVNFTAYCVSNIIAPQFFITSEAPGYATGYHSILGFTTASFLCIVTYGTGCYFENKRRDKKFGNADDNFDAEVDALDSTDKQKEAFFRYVW</sequence>
<keyword evidence="2" id="KW-0813">Transport</keyword>
<feature type="transmembrane region" description="Helical" evidence="7">
    <location>
        <begin position="63"/>
        <end position="83"/>
    </location>
</feature>
<dbReference type="EMBL" id="LT635770">
    <property type="protein sequence ID" value="SGZ58967.1"/>
    <property type="molecule type" value="Genomic_DNA"/>
</dbReference>
<reference evidence="9 10" key="1">
    <citation type="submission" date="2016-10" db="EMBL/GenBank/DDBJ databases">
        <authorList>
            <person name="de Groot N.N."/>
        </authorList>
    </citation>
    <scope>NUCLEOTIDE SEQUENCE [LARGE SCALE GENOMIC DNA]</scope>
    <source>
        <strain evidence="9 10">PYCC 4715</strain>
    </source>
</reference>
<evidence type="ECO:0000256" key="1">
    <source>
        <dbReference type="ARBA" id="ARBA00004141"/>
    </source>
</evidence>
<dbReference type="AlphaFoldDB" id="A0A1L0C5U6"/>
<keyword evidence="4 7" id="KW-1133">Transmembrane helix</keyword>
<organism evidence="9 10">
    <name type="scientific">Sungouiella intermedia</name>
    <dbReference type="NCBI Taxonomy" id="45354"/>
    <lineage>
        <taxon>Eukaryota</taxon>
        <taxon>Fungi</taxon>
        <taxon>Dikarya</taxon>
        <taxon>Ascomycota</taxon>
        <taxon>Saccharomycotina</taxon>
        <taxon>Pichiomycetes</taxon>
        <taxon>Metschnikowiaceae</taxon>
        <taxon>Sungouiella</taxon>
    </lineage>
</organism>
<feature type="transmembrane region" description="Helical" evidence="7">
    <location>
        <begin position="327"/>
        <end position="349"/>
    </location>
</feature>
<feature type="transmembrane region" description="Helical" evidence="7">
    <location>
        <begin position="419"/>
        <end position="437"/>
    </location>
</feature>
<evidence type="ECO:0000313" key="10">
    <source>
        <dbReference type="Proteomes" id="UP000182259"/>
    </source>
</evidence>
<evidence type="ECO:0000256" key="2">
    <source>
        <dbReference type="ARBA" id="ARBA00022448"/>
    </source>
</evidence>
<dbReference type="InterPro" id="IPR036259">
    <property type="entry name" value="MFS_trans_sf"/>
</dbReference>
<proteinExistence type="inferred from homology"/>
<feature type="domain" description="Major facilitator superfamily (MFS) profile" evidence="8">
    <location>
        <begin position="65"/>
        <end position="477"/>
    </location>
</feature>
<dbReference type="Gene3D" id="1.20.1250.20">
    <property type="entry name" value="MFS general substrate transporter like domains"/>
    <property type="match status" value="2"/>
</dbReference>
<comment type="similarity">
    <text evidence="6">Belongs to the major facilitator superfamily. Allantoate permease family.</text>
</comment>
<evidence type="ECO:0000256" key="4">
    <source>
        <dbReference type="ARBA" id="ARBA00022989"/>
    </source>
</evidence>
<keyword evidence="5 7" id="KW-0472">Membrane</keyword>
<dbReference type="GO" id="GO:0016020">
    <property type="term" value="C:membrane"/>
    <property type="evidence" value="ECO:0007669"/>
    <property type="project" value="UniProtKB-SubCell"/>
</dbReference>
<dbReference type="PANTHER" id="PTHR43791">
    <property type="entry name" value="PERMEASE-RELATED"/>
    <property type="match status" value="1"/>
</dbReference>
<dbReference type="PANTHER" id="PTHR43791:SF103">
    <property type="entry name" value="MAJOR FACILITATOR SUPERFAMILY (MFS) PROFILE DOMAIN-CONTAINING PROTEIN-RELATED"/>
    <property type="match status" value="1"/>
</dbReference>
<feature type="transmembrane region" description="Helical" evidence="7">
    <location>
        <begin position="222"/>
        <end position="242"/>
    </location>
</feature>
<feature type="transmembrane region" description="Helical" evidence="7">
    <location>
        <begin position="103"/>
        <end position="124"/>
    </location>
</feature>
<dbReference type="FunFam" id="1.20.1250.20:FF:000064">
    <property type="entry name" value="MFS allantoate transporter"/>
    <property type="match status" value="1"/>
</dbReference>